<dbReference type="HOGENOM" id="CLU_125180_1_0_1"/>
<dbReference type="PaxDb" id="3880-AES84807"/>
<dbReference type="Proteomes" id="UP000002051">
    <property type="component" value="Unassembled WGS sequence"/>
</dbReference>
<evidence type="ECO:0000313" key="2">
    <source>
        <dbReference type="EnsemblPlants" id="KEH40583"/>
    </source>
</evidence>
<dbReference type="EnsemblPlants" id="KEH40583">
    <property type="protein sequence ID" value="KEH40583"/>
    <property type="gene ID" value="MTR_1g031920"/>
</dbReference>
<name>G8A019_MEDTR</name>
<reference evidence="1 3" key="1">
    <citation type="journal article" date="2011" name="Nature">
        <title>The Medicago genome provides insight into the evolution of rhizobial symbioses.</title>
        <authorList>
            <person name="Young N.D."/>
            <person name="Debelle F."/>
            <person name="Oldroyd G.E."/>
            <person name="Geurts R."/>
            <person name="Cannon S.B."/>
            <person name="Udvardi M.K."/>
            <person name="Benedito V.A."/>
            <person name="Mayer K.F."/>
            <person name="Gouzy J."/>
            <person name="Schoof H."/>
            <person name="Van de Peer Y."/>
            <person name="Proost S."/>
            <person name="Cook D.R."/>
            <person name="Meyers B.C."/>
            <person name="Spannagl M."/>
            <person name="Cheung F."/>
            <person name="De Mita S."/>
            <person name="Krishnakumar V."/>
            <person name="Gundlach H."/>
            <person name="Zhou S."/>
            <person name="Mudge J."/>
            <person name="Bharti A.K."/>
            <person name="Murray J.D."/>
            <person name="Naoumkina M.A."/>
            <person name="Rosen B."/>
            <person name="Silverstein K.A."/>
            <person name="Tang H."/>
            <person name="Rombauts S."/>
            <person name="Zhao P.X."/>
            <person name="Zhou P."/>
            <person name="Barbe V."/>
            <person name="Bardou P."/>
            <person name="Bechner M."/>
            <person name="Bellec A."/>
            <person name="Berger A."/>
            <person name="Berges H."/>
            <person name="Bidwell S."/>
            <person name="Bisseling T."/>
            <person name="Choisne N."/>
            <person name="Couloux A."/>
            <person name="Denny R."/>
            <person name="Deshpande S."/>
            <person name="Dai X."/>
            <person name="Doyle J.J."/>
            <person name="Dudez A.M."/>
            <person name="Farmer A.D."/>
            <person name="Fouteau S."/>
            <person name="Franken C."/>
            <person name="Gibelin C."/>
            <person name="Gish J."/>
            <person name="Goldstein S."/>
            <person name="Gonzalez A.J."/>
            <person name="Green P.J."/>
            <person name="Hallab A."/>
            <person name="Hartog M."/>
            <person name="Hua A."/>
            <person name="Humphray S.J."/>
            <person name="Jeong D.H."/>
            <person name="Jing Y."/>
            <person name="Jocker A."/>
            <person name="Kenton S.M."/>
            <person name="Kim D.J."/>
            <person name="Klee K."/>
            <person name="Lai H."/>
            <person name="Lang C."/>
            <person name="Lin S."/>
            <person name="Macmil S.L."/>
            <person name="Magdelenat G."/>
            <person name="Matthews L."/>
            <person name="McCorrison J."/>
            <person name="Monaghan E.L."/>
            <person name="Mun J.H."/>
            <person name="Najar F.Z."/>
            <person name="Nicholson C."/>
            <person name="Noirot C."/>
            <person name="O'Bleness M."/>
            <person name="Paule C.R."/>
            <person name="Poulain J."/>
            <person name="Prion F."/>
            <person name="Qin B."/>
            <person name="Qu C."/>
            <person name="Retzel E.F."/>
            <person name="Riddle C."/>
            <person name="Sallet E."/>
            <person name="Samain S."/>
            <person name="Samson N."/>
            <person name="Sanders I."/>
            <person name="Saurat O."/>
            <person name="Scarpelli C."/>
            <person name="Schiex T."/>
            <person name="Segurens B."/>
            <person name="Severin A.J."/>
            <person name="Sherrier D.J."/>
            <person name="Shi R."/>
            <person name="Sims S."/>
            <person name="Singer S.R."/>
            <person name="Sinharoy S."/>
            <person name="Sterck L."/>
            <person name="Viollet A."/>
            <person name="Wang B.B."/>
            <person name="Wang K."/>
            <person name="Wang M."/>
            <person name="Wang X."/>
            <person name="Warfsmann J."/>
            <person name="Weissenbach J."/>
            <person name="White D.D."/>
            <person name="White J.D."/>
            <person name="Wiley G.B."/>
            <person name="Wincker P."/>
            <person name="Xing Y."/>
            <person name="Yang L."/>
            <person name="Yao Z."/>
            <person name="Ying F."/>
            <person name="Zhai J."/>
            <person name="Zhou L."/>
            <person name="Zuber A."/>
            <person name="Denarie J."/>
            <person name="Dixon R.A."/>
            <person name="May G.D."/>
            <person name="Schwartz D.C."/>
            <person name="Rogers J."/>
            <person name="Quetier F."/>
            <person name="Town C.D."/>
            <person name="Roe B.A."/>
        </authorList>
    </citation>
    <scope>NUCLEOTIDE SEQUENCE [LARGE SCALE GENOMIC DNA]</scope>
    <source>
        <strain evidence="1">A17</strain>
        <strain evidence="2 3">cv. Jemalong A17</strain>
    </source>
</reference>
<accession>G8A019</accession>
<dbReference type="AlphaFoldDB" id="G8A019"/>
<sequence length="95" mass="11171">MRKPNLFRVRNDFTLYGLKDQLDQINCRLNHKDTRRVDSDEYRRPSTGSNGSIQFTHTKLRNEKDVGTMFSIFGQYNTKGPIELEISLVRSFEDI</sequence>
<protein>
    <submittedName>
        <fullName evidence="1 2">Uncharacterized protein</fullName>
    </submittedName>
</protein>
<organism evidence="2">
    <name type="scientific">Medicago truncatula</name>
    <name type="common">Barrel medic</name>
    <name type="synonym">Medicago tribuloides</name>
    <dbReference type="NCBI Taxonomy" id="3880"/>
    <lineage>
        <taxon>Eukaryota</taxon>
        <taxon>Viridiplantae</taxon>
        <taxon>Streptophyta</taxon>
        <taxon>Embryophyta</taxon>
        <taxon>Tracheophyta</taxon>
        <taxon>Spermatophyta</taxon>
        <taxon>Magnoliopsida</taxon>
        <taxon>eudicotyledons</taxon>
        <taxon>Gunneridae</taxon>
        <taxon>Pentapetalae</taxon>
        <taxon>rosids</taxon>
        <taxon>fabids</taxon>
        <taxon>Fabales</taxon>
        <taxon>Fabaceae</taxon>
        <taxon>Papilionoideae</taxon>
        <taxon>50 kb inversion clade</taxon>
        <taxon>NPAAA clade</taxon>
        <taxon>Hologalegina</taxon>
        <taxon>IRL clade</taxon>
        <taxon>Trifolieae</taxon>
        <taxon>Medicago</taxon>
    </lineage>
</organism>
<proteinExistence type="predicted"/>
<keyword evidence="3" id="KW-1185">Reference proteome</keyword>
<evidence type="ECO:0000313" key="3">
    <source>
        <dbReference type="Proteomes" id="UP000002051"/>
    </source>
</evidence>
<gene>
    <name evidence="1" type="ordered locus">MTR_1g031920</name>
</gene>
<reference evidence="2" key="3">
    <citation type="submission" date="2015-04" db="UniProtKB">
        <authorList>
            <consortium name="EnsemblPlants"/>
        </authorList>
    </citation>
    <scope>IDENTIFICATION</scope>
    <source>
        <strain evidence="2">cv. Jemalong A17</strain>
    </source>
</reference>
<dbReference type="EMBL" id="CM001217">
    <property type="protein sequence ID" value="KEH40583.1"/>
    <property type="molecule type" value="Genomic_DNA"/>
</dbReference>
<evidence type="ECO:0000313" key="1">
    <source>
        <dbReference type="EMBL" id="KEH40583.1"/>
    </source>
</evidence>
<reference evidence="1 3" key="2">
    <citation type="journal article" date="2014" name="BMC Genomics">
        <title>An improved genome release (version Mt4.0) for the model legume Medicago truncatula.</title>
        <authorList>
            <person name="Tang H."/>
            <person name="Krishnakumar V."/>
            <person name="Bidwell S."/>
            <person name="Rosen B."/>
            <person name="Chan A."/>
            <person name="Zhou S."/>
            <person name="Gentzbittel L."/>
            <person name="Childs K.L."/>
            <person name="Yandell M."/>
            <person name="Gundlach H."/>
            <person name="Mayer K.F."/>
            <person name="Schwartz D.C."/>
            <person name="Town C.D."/>
        </authorList>
    </citation>
    <scope>GENOME REANNOTATION</scope>
    <source>
        <strain evidence="1">A17</strain>
        <strain evidence="2 3">cv. Jemalong A17</strain>
    </source>
</reference>